<accession>A0AAE3VWT1</accession>
<evidence type="ECO:0000313" key="3">
    <source>
        <dbReference type="Proteomes" id="UP001240236"/>
    </source>
</evidence>
<evidence type="ECO:0000313" key="2">
    <source>
        <dbReference type="EMBL" id="MDQ0365171.1"/>
    </source>
</evidence>
<reference evidence="2 3" key="1">
    <citation type="submission" date="2023-07" db="EMBL/GenBank/DDBJ databases">
        <title>Sequencing the genomes of 1000 actinobacteria strains.</title>
        <authorList>
            <person name="Klenk H.-P."/>
        </authorList>
    </citation>
    <scope>NUCLEOTIDE SEQUENCE [LARGE SCALE GENOMIC DNA]</scope>
    <source>
        <strain evidence="2 3">DSM 44709</strain>
    </source>
</reference>
<feature type="region of interest" description="Disordered" evidence="1">
    <location>
        <begin position="1"/>
        <end position="46"/>
    </location>
</feature>
<comment type="caution">
    <text evidence="2">The sequence shown here is derived from an EMBL/GenBank/DDBJ whole genome shotgun (WGS) entry which is preliminary data.</text>
</comment>
<protein>
    <submittedName>
        <fullName evidence="2">DNA invertase Pin-like site-specific DNA recombinase</fullName>
    </submittedName>
</protein>
<feature type="compositionally biased region" description="Basic residues" evidence="1">
    <location>
        <begin position="83"/>
        <end position="94"/>
    </location>
</feature>
<sequence length="104" mass="11465">MTMTSTEQERVRERVADHRMQDRADGRRPGTGEQREDGAGRPVLPDDAVLHRARVAVRAGQQVVGEETERGPGLAARSQALRHAPRRRIARRLTRASPAGRPAG</sequence>
<name>A0AAE3VWT1_9ACTN</name>
<keyword evidence="3" id="KW-1185">Reference proteome</keyword>
<dbReference type="Proteomes" id="UP001240236">
    <property type="component" value="Unassembled WGS sequence"/>
</dbReference>
<organism evidence="2 3">
    <name type="scientific">Catenuloplanes indicus</name>
    <dbReference type="NCBI Taxonomy" id="137267"/>
    <lineage>
        <taxon>Bacteria</taxon>
        <taxon>Bacillati</taxon>
        <taxon>Actinomycetota</taxon>
        <taxon>Actinomycetes</taxon>
        <taxon>Micromonosporales</taxon>
        <taxon>Micromonosporaceae</taxon>
        <taxon>Catenuloplanes</taxon>
    </lineage>
</organism>
<evidence type="ECO:0000256" key="1">
    <source>
        <dbReference type="SAM" id="MobiDB-lite"/>
    </source>
</evidence>
<dbReference type="AlphaFoldDB" id="A0AAE3VWT1"/>
<feature type="region of interest" description="Disordered" evidence="1">
    <location>
        <begin position="61"/>
        <end position="104"/>
    </location>
</feature>
<gene>
    <name evidence="2" type="ORF">J2S42_001840</name>
</gene>
<feature type="compositionally biased region" description="Basic and acidic residues" evidence="1">
    <location>
        <begin position="7"/>
        <end position="39"/>
    </location>
</feature>
<proteinExistence type="predicted"/>
<dbReference type="EMBL" id="JAUSUZ010000001">
    <property type="protein sequence ID" value="MDQ0365171.1"/>
    <property type="molecule type" value="Genomic_DNA"/>
</dbReference>